<dbReference type="CDD" id="cd07185">
    <property type="entry name" value="OmpA_C-like"/>
    <property type="match status" value="2"/>
</dbReference>
<dbReference type="InterPro" id="IPR006665">
    <property type="entry name" value="OmpA-like"/>
</dbReference>
<organism evidence="3 4">
    <name type="scientific">Chryseobacterium kimseyorum</name>
    <dbReference type="NCBI Taxonomy" id="2984028"/>
    <lineage>
        <taxon>Bacteria</taxon>
        <taxon>Pseudomonadati</taxon>
        <taxon>Bacteroidota</taxon>
        <taxon>Flavobacteriia</taxon>
        <taxon>Flavobacteriales</taxon>
        <taxon>Weeksellaceae</taxon>
        <taxon>Chryseobacterium group</taxon>
        <taxon>Chryseobacterium</taxon>
    </lineage>
</organism>
<dbReference type="InterPro" id="IPR036737">
    <property type="entry name" value="OmpA-like_sf"/>
</dbReference>
<feature type="domain" description="OmpA-like" evidence="2">
    <location>
        <begin position="14"/>
        <end position="129"/>
    </location>
</feature>
<dbReference type="PANTHER" id="PTHR30329:SF21">
    <property type="entry name" value="LIPOPROTEIN YIAD-RELATED"/>
    <property type="match status" value="1"/>
</dbReference>
<keyword evidence="4" id="KW-1185">Reference proteome</keyword>
<name>A0ABT3HX25_9FLAO</name>
<proteinExistence type="predicted"/>
<evidence type="ECO:0000313" key="4">
    <source>
        <dbReference type="Proteomes" id="UP001163731"/>
    </source>
</evidence>
<dbReference type="EMBL" id="JAPDHW010000004">
    <property type="protein sequence ID" value="MCW3168346.1"/>
    <property type="molecule type" value="Genomic_DNA"/>
</dbReference>
<accession>A0ABT3HX25</accession>
<dbReference type="InterPro" id="IPR050330">
    <property type="entry name" value="Bact_OuterMem_StrucFunc"/>
</dbReference>
<sequence length="275" mass="31496">MMKYFVTVFILLFCLKIDAQTLTSIYFKNNSFDLDLESKQKLDSLSQLKSNVTFRIFGNSNPLGNEDLNKKLSEQRAKAVSEYLQMRVGKNIKLSTSVGLGITKQINDNSTEDLRAKNRRVDIFIERLFNKGEKISRKAPPSFLDSKTTTMKVKDTFSLPNVNFFGGRHVWLPSANTNLFRLYKLLKENPDLEVELQGHICCDYENFDGEDADLGTFNLSWTRANSIEEYLLKQGIDSARIKVLGLGHLNPVVYPEITEADRVKNRRVELVLLKK</sequence>
<dbReference type="Proteomes" id="UP001163731">
    <property type="component" value="Unassembled WGS sequence"/>
</dbReference>
<gene>
    <name evidence="3" type="ORF">OMO38_07385</name>
</gene>
<feature type="domain" description="OmpA-like" evidence="2">
    <location>
        <begin position="151"/>
        <end position="275"/>
    </location>
</feature>
<comment type="caution">
    <text evidence="3">The sequence shown here is derived from an EMBL/GenBank/DDBJ whole genome shotgun (WGS) entry which is preliminary data.</text>
</comment>
<dbReference type="PANTHER" id="PTHR30329">
    <property type="entry name" value="STATOR ELEMENT OF FLAGELLAR MOTOR COMPLEX"/>
    <property type="match status" value="1"/>
</dbReference>
<dbReference type="PROSITE" id="PS51123">
    <property type="entry name" value="OMPA_2"/>
    <property type="match status" value="2"/>
</dbReference>
<keyword evidence="1" id="KW-0472">Membrane</keyword>
<dbReference type="SUPFAM" id="SSF103088">
    <property type="entry name" value="OmpA-like"/>
    <property type="match status" value="2"/>
</dbReference>
<dbReference type="Gene3D" id="3.30.1330.60">
    <property type="entry name" value="OmpA-like domain"/>
    <property type="match status" value="2"/>
</dbReference>
<reference evidence="3" key="1">
    <citation type="submission" date="2022-10" db="EMBL/GenBank/DDBJ databases">
        <title>Chryseobacterium babae sp. nov. isolated from the gut of the beetle Oryctes rhinoceros, and Chryseobacterium kimseyorum sp. nov., isolated from a stick insect rearing cage.</title>
        <authorList>
            <person name="Shelomi M."/>
            <person name="Han C.-J."/>
            <person name="Chen W.-M."/>
            <person name="Chen H.-K."/>
            <person name="Liaw S.-J."/>
            <person name="Muhle E."/>
            <person name="Clermont D."/>
        </authorList>
    </citation>
    <scope>NUCLEOTIDE SEQUENCE</scope>
    <source>
        <strain evidence="3">09-1422</strain>
    </source>
</reference>
<evidence type="ECO:0000313" key="3">
    <source>
        <dbReference type="EMBL" id="MCW3168346.1"/>
    </source>
</evidence>
<dbReference type="RefSeq" id="WP_264749561.1">
    <property type="nucleotide sequence ID" value="NZ_JAPDHW010000004.1"/>
</dbReference>
<evidence type="ECO:0000256" key="1">
    <source>
        <dbReference type="PROSITE-ProRule" id="PRU00473"/>
    </source>
</evidence>
<dbReference type="Pfam" id="PF00691">
    <property type="entry name" value="OmpA"/>
    <property type="match status" value="2"/>
</dbReference>
<evidence type="ECO:0000259" key="2">
    <source>
        <dbReference type="PROSITE" id="PS51123"/>
    </source>
</evidence>
<protein>
    <submittedName>
        <fullName evidence="3">OmpA family protein</fullName>
    </submittedName>
</protein>